<evidence type="ECO:0000256" key="1">
    <source>
        <dbReference type="SAM" id="MobiDB-lite"/>
    </source>
</evidence>
<dbReference type="SUPFAM" id="SSF50370">
    <property type="entry name" value="Ricin B-like lectins"/>
    <property type="match status" value="1"/>
</dbReference>
<feature type="domain" description="Ricin B lectin" evidence="2">
    <location>
        <begin position="424"/>
        <end position="596"/>
    </location>
</feature>
<organism evidence="3 4">
    <name type="scientific">Dictyobacter formicarum</name>
    <dbReference type="NCBI Taxonomy" id="2778368"/>
    <lineage>
        <taxon>Bacteria</taxon>
        <taxon>Bacillati</taxon>
        <taxon>Chloroflexota</taxon>
        <taxon>Ktedonobacteria</taxon>
        <taxon>Ktedonobacterales</taxon>
        <taxon>Dictyobacteraceae</taxon>
        <taxon>Dictyobacter</taxon>
    </lineage>
</organism>
<dbReference type="InterPro" id="IPR000772">
    <property type="entry name" value="Ricin_B_lectin"/>
</dbReference>
<dbReference type="PROSITE" id="PS50231">
    <property type="entry name" value="RICIN_B_LECTIN"/>
    <property type="match status" value="1"/>
</dbReference>
<feature type="region of interest" description="Disordered" evidence="1">
    <location>
        <begin position="268"/>
        <end position="288"/>
    </location>
</feature>
<dbReference type="Proteomes" id="UP000635565">
    <property type="component" value="Unassembled WGS sequence"/>
</dbReference>
<feature type="region of interest" description="Disordered" evidence="1">
    <location>
        <begin position="498"/>
        <end position="522"/>
    </location>
</feature>
<dbReference type="SMART" id="SM00458">
    <property type="entry name" value="RICIN"/>
    <property type="match status" value="1"/>
</dbReference>
<feature type="compositionally biased region" description="Polar residues" evidence="1">
    <location>
        <begin position="270"/>
        <end position="288"/>
    </location>
</feature>
<comment type="caution">
    <text evidence="3">The sequence shown here is derived from an EMBL/GenBank/DDBJ whole genome shotgun (WGS) entry which is preliminary data.</text>
</comment>
<dbReference type="RefSeq" id="WP_201365159.1">
    <property type="nucleotide sequence ID" value="NZ_BNJJ01000018.1"/>
</dbReference>
<name>A0ABQ3VQF4_9CHLR</name>
<keyword evidence="4" id="KW-1185">Reference proteome</keyword>
<dbReference type="EMBL" id="BNJJ01000018">
    <property type="protein sequence ID" value="GHO87618.1"/>
    <property type="molecule type" value="Genomic_DNA"/>
</dbReference>
<evidence type="ECO:0000313" key="4">
    <source>
        <dbReference type="Proteomes" id="UP000635565"/>
    </source>
</evidence>
<evidence type="ECO:0000259" key="2">
    <source>
        <dbReference type="SMART" id="SM00458"/>
    </source>
</evidence>
<sequence>MSNQFLEATFNGGLRVPHYFNGRLLSAEELQTDQQAVLTRQGWLGQASGYGVIDGLVASQLDSSSIKVTSGSGLNRQGQLIRLPNDITLALPLQNTPQQPVNDTGGFSICTAQSVQPGAASATITAGAYVLTALLTSHLEGLAPTQFTATNDIRNGTSNATHCGSQWEVEGIQFKIIRLAGFDTVSGVNDTNRRALLAQWCYGSEVLPDLALDPFHFPDTVGGLDLLDPADLTPYDLPLAVFYWTGSALSFVDAWLARRRLIRPGALISTPETTPSTSGMPPDNTRSIQSPLQRVPLLRTWTGLLSDKREATAQARFLQFQGHIQQLIDDKKASTVAMKDYFRFLPPVGFVPVTLDSLLNLVGPPTSSLTGAGIQTSSQATPDPFLDELRSLLLARLVAEGSAGNFVNRGENGFSYATFFDSHQYFWIRTRMTTNFVMDVKESNKQSGTQVISFPRNTPLSDNQLWYFEGGYIVSKLTGFVLTASHVENLPIPMPSVAPPAPATQSTSAAPAPAAQPSNVISVPSPSAPQILLTADEKKEPQSSDQQWSIDADGCLVSKSNGFVADIYYAQPAPITPIIAYPKNSQLIPNQRWYLDPYVPDPAAHPLVPFVVNQAIVDGAAITSLMQQACYDDAIDIAQFYNPQQAPFPALNTYFVRESLVNPSSPLYIMFTRARRPFTWAIPPQ</sequence>
<reference evidence="3 4" key="1">
    <citation type="journal article" date="2021" name="Int. J. Syst. Evol. Microbiol.">
        <title>Reticulibacter mediterranei gen. nov., sp. nov., within the new family Reticulibacteraceae fam. nov., and Ktedonospora formicarum gen. nov., sp. nov., Ktedonobacter robiniae sp. nov., Dictyobacter formicarum sp. nov. and Dictyobacter arantiisoli sp. nov., belonging to the class Ktedonobacteria.</title>
        <authorList>
            <person name="Yabe S."/>
            <person name="Zheng Y."/>
            <person name="Wang C.M."/>
            <person name="Sakai Y."/>
            <person name="Abe K."/>
            <person name="Yokota A."/>
            <person name="Donadio S."/>
            <person name="Cavaletti L."/>
            <person name="Monciardini P."/>
        </authorList>
    </citation>
    <scope>NUCLEOTIDE SEQUENCE [LARGE SCALE GENOMIC DNA]</scope>
    <source>
        <strain evidence="3 4">SOSP1-9</strain>
    </source>
</reference>
<protein>
    <recommendedName>
        <fullName evidence="2">Ricin B lectin domain-containing protein</fullName>
    </recommendedName>
</protein>
<dbReference type="Gene3D" id="2.80.10.50">
    <property type="match status" value="2"/>
</dbReference>
<dbReference type="InterPro" id="IPR035992">
    <property type="entry name" value="Ricin_B-like_lectins"/>
</dbReference>
<proteinExistence type="predicted"/>
<feature type="compositionally biased region" description="Low complexity" evidence="1">
    <location>
        <begin position="503"/>
        <end position="518"/>
    </location>
</feature>
<accession>A0ABQ3VQF4</accession>
<gene>
    <name evidence="3" type="ORF">KSZ_56240</name>
</gene>
<evidence type="ECO:0000313" key="3">
    <source>
        <dbReference type="EMBL" id="GHO87618.1"/>
    </source>
</evidence>